<dbReference type="Pfam" id="PF00441">
    <property type="entry name" value="Acyl-CoA_dh_1"/>
    <property type="match status" value="1"/>
</dbReference>
<evidence type="ECO:0000313" key="10">
    <source>
        <dbReference type="EMBL" id="RWY41472.1"/>
    </source>
</evidence>
<proteinExistence type="inferred from homology"/>
<organism evidence="10 11">
    <name type="scientific">Falsigemmobacter intermedius</name>
    <dbReference type="NCBI Taxonomy" id="1553448"/>
    <lineage>
        <taxon>Bacteria</taxon>
        <taxon>Pseudomonadati</taxon>
        <taxon>Pseudomonadota</taxon>
        <taxon>Alphaproteobacteria</taxon>
        <taxon>Rhodobacterales</taxon>
        <taxon>Paracoccaceae</taxon>
        <taxon>Falsigemmobacter</taxon>
    </lineage>
</organism>
<evidence type="ECO:0000256" key="1">
    <source>
        <dbReference type="ARBA" id="ARBA00001974"/>
    </source>
</evidence>
<name>A0A444MBW1_9RHOB</name>
<dbReference type="InterPro" id="IPR009075">
    <property type="entry name" value="AcylCo_DH/oxidase_C"/>
</dbReference>
<feature type="domain" description="Acyl-CoA oxidase/dehydrogenase middle" evidence="8">
    <location>
        <begin position="123"/>
        <end position="217"/>
    </location>
</feature>
<feature type="domain" description="Acyl-CoA dehydrogenase/oxidase C-terminal" evidence="7">
    <location>
        <begin position="229"/>
        <end position="388"/>
    </location>
</feature>
<dbReference type="SUPFAM" id="SSF56645">
    <property type="entry name" value="Acyl-CoA dehydrogenase NM domain-like"/>
    <property type="match status" value="1"/>
</dbReference>
<protein>
    <submittedName>
        <fullName evidence="10">Acyl-CoA dehydrogenase</fullName>
    </submittedName>
</protein>
<comment type="caution">
    <text evidence="10">The sequence shown here is derived from an EMBL/GenBank/DDBJ whole genome shotgun (WGS) entry which is preliminary data.</text>
</comment>
<dbReference type="OrthoDB" id="9775090at2"/>
<dbReference type="EMBL" id="SBLC01000011">
    <property type="protein sequence ID" value="RWY41472.1"/>
    <property type="molecule type" value="Genomic_DNA"/>
</dbReference>
<evidence type="ECO:0000259" key="9">
    <source>
        <dbReference type="Pfam" id="PF02771"/>
    </source>
</evidence>
<keyword evidence="3 6" id="KW-0285">Flavoprotein</keyword>
<comment type="similarity">
    <text evidence="2 6">Belongs to the acyl-CoA dehydrogenase family.</text>
</comment>
<dbReference type="GO" id="GO:0016627">
    <property type="term" value="F:oxidoreductase activity, acting on the CH-CH group of donors"/>
    <property type="evidence" value="ECO:0007669"/>
    <property type="project" value="InterPro"/>
</dbReference>
<dbReference type="InterPro" id="IPR036250">
    <property type="entry name" value="AcylCo_DH-like_C"/>
</dbReference>
<keyword evidence="5 6" id="KW-0560">Oxidoreductase</keyword>
<dbReference type="Pfam" id="PF02771">
    <property type="entry name" value="Acyl-CoA_dh_N"/>
    <property type="match status" value="1"/>
</dbReference>
<accession>A0A444MBW1</accession>
<evidence type="ECO:0000256" key="4">
    <source>
        <dbReference type="ARBA" id="ARBA00022827"/>
    </source>
</evidence>
<gene>
    <name evidence="10" type="ORF">EP867_09845</name>
</gene>
<reference evidence="10 11" key="1">
    <citation type="journal article" date="2015" name="Int. J. Syst. Evol. Microbiol.">
        <title>Gemmobacter intermedius sp. nov., isolated from a white stork (Ciconia ciconia).</title>
        <authorList>
            <person name="Kampfer P."/>
            <person name="Jerzak L."/>
            <person name="Wilharm G."/>
            <person name="Golke J."/>
            <person name="Busse H.J."/>
            <person name="Glaeser S.P."/>
        </authorList>
    </citation>
    <scope>NUCLEOTIDE SEQUENCE [LARGE SCALE GENOMIC DNA]</scope>
    <source>
        <strain evidence="10 11">119/4</strain>
    </source>
</reference>
<evidence type="ECO:0000256" key="2">
    <source>
        <dbReference type="ARBA" id="ARBA00009347"/>
    </source>
</evidence>
<dbReference type="GO" id="GO:0050660">
    <property type="term" value="F:flavin adenine dinucleotide binding"/>
    <property type="evidence" value="ECO:0007669"/>
    <property type="project" value="InterPro"/>
</dbReference>
<keyword evidence="11" id="KW-1185">Reference proteome</keyword>
<dbReference type="Pfam" id="PF02770">
    <property type="entry name" value="Acyl-CoA_dh_M"/>
    <property type="match status" value="1"/>
</dbReference>
<dbReference type="InterPro" id="IPR046373">
    <property type="entry name" value="Acyl-CoA_Oxase/DH_mid-dom_sf"/>
</dbReference>
<dbReference type="Gene3D" id="2.40.110.10">
    <property type="entry name" value="Butyryl-CoA Dehydrogenase, subunit A, domain 2"/>
    <property type="match status" value="1"/>
</dbReference>
<dbReference type="SUPFAM" id="SSF47203">
    <property type="entry name" value="Acyl-CoA dehydrogenase C-terminal domain-like"/>
    <property type="match status" value="1"/>
</dbReference>
<dbReference type="Gene3D" id="1.10.540.10">
    <property type="entry name" value="Acyl-CoA dehydrogenase/oxidase, N-terminal domain"/>
    <property type="match status" value="1"/>
</dbReference>
<dbReference type="InterPro" id="IPR037069">
    <property type="entry name" value="AcylCoA_DH/ox_N_sf"/>
</dbReference>
<dbReference type="Gene3D" id="1.20.140.10">
    <property type="entry name" value="Butyryl-CoA Dehydrogenase, subunit A, domain 3"/>
    <property type="match status" value="1"/>
</dbReference>
<dbReference type="GO" id="GO:0005886">
    <property type="term" value="C:plasma membrane"/>
    <property type="evidence" value="ECO:0007669"/>
    <property type="project" value="TreeGrafter"/>
</dbReference>
<comment type="cofactor">
    <cofactor evidence="1 6">
        <name>FAD</name>
        <dbReference type="ChEBI" id="CHEBI:57692"/>
    </cofactor>
</comment>
<evidence type="ECO:0000256" key="3">
    <source>
        <dbReference type="ARBA" id="ARBA00022630"/>
    </source>
</evidence>
<dbReference type="AlphaFoldDB" id="A0A444MBW1"/>
<dbReference type="PANTHER" id="PTHR43292">
    <property type="entry name" value="ACYL-COA DEHYDROGENASE"/>
    <property type="match status" value="1"/>
</dbReference>
<dbReference type="InterPro" id="IPR052161">
    <property type="entry name" value="Mycobact_Acyl-CoA_DH"/>
</dbReference>
<evidence type="ECO:0000256" key="5">
    <source>
        <dbReference type="ARBA" id="ARBA00023002"/>
    </source>
</evidence>
<dbReference type="InterPro" id="IPR013786">
    <property type="entry name" value="AcylCoA_DH/ox_N"/>
</dbReference>
<dbReference type="InterPro" id="IPR009100">
    <property type="entry name" value="AcylCoA_DH/oxidase_NM_dom_sf"/>
</dbReference>
<sequence length="390" mass="43625">MTTAVDYAAFAAEVREFALSVCPEPTRKIMRENRKLSRGPWAEWQQILYAKGWGAPGWPKEFGGMGWDARQRFIFDEMMAECDCPPLYHHGLRHLGPTLIKYGTEEQKQRFLPGILNGTDWWCQGFSEPGAGSDLASLKCAARREGDKYIVNGQKIWTSHAHEADLMYTLVRTSREDRKQKGITLLLIPVKSKGITVRPIRTLDGFHHVNEVFLDDVEVPVENRLGDEGDGWTVAKYLLGHERLSSANTAGLFKAFAALKALVESELSAPSQRRRREAALARMAVIEARMIGLREQGRQAVADTMEGRPLGIAPSVMKLIASELVQEIDEMILAIVGPEVIAQFYPDGETAGYDAKVLAIRNYLLHRANTIYGGSSEVQRDMIARELLGR</sequence>
<dbReference type="FunFam" id="2.40.110.10:FF:000011">
    <property type="entry name" value="Acyl-CoA dehydrogenase FadE34"/>
    <property type="match status" value="1"/>
</dbReference>
<dbReference type="InterPro" id="IPR006091">
    <property type="entry name" value="Acyl-CoA_Oxase/DH_mid-dom"/>
</dbReference>
<evidence type="ECO:0000259" key="8">
    <source>
        <dbReference type="Pfam" id="PF02770"/>
    </source>
</evidence>
<feature type="domain" description="Acyl-CoA dehydrogenase/oxidase N-terminal" evidence="9">
    <location>
        <begin position="8"/>
        <end position="118"/>
    </location>
</feature>
<dbReference type="PANTHER" id="PTHR43292:SF3">
    <property type="entry name" value="ACYL-COA DEHYDROGENASE FADE29"/>
    <property type="match status" value="1"/>
</dbReference>
<evidence type="ECO:0000313" key="11">
    <source>
        <dbReference type="Proteomes" id="UP000287168"/>
    </source>
</evidence>
<keyword evidence="4 6" id="KW-0274">FAD</keyword>
<evidence type="ECO:0000256" key="6">
    <source>
        <dbReference type="RuleBase" id="RU362125"/>
    </source>
</evidence>
<evidence type="ECO:0000259" key="7">
    <source>
        <dbReference type="Pfam" id="PF00441"/>
    </source>
</evidence>
<dbReference type="RefSeq" id="WP_128488635.1">
    <property type="nucleotide sequence ID" value="NZ_JBHLXB010000002.1"/>
</dbReference>
<dbReference type="Proteomes" id="UP000287168">
    <property type="component" value="Unassembled WGS sequence"/>
</dbReference>